<dbReference type="KEGG" id="tbn:TBH_C0639"/>
<dbReference type="RefSeq" id="WP_041065445.1">
    <property type="nucleotide sequence ID" value="NZ_AP012273.1"/>
</dbReference>
<keyword evidence="3" id="KW-1185">Reference proteome</keyword>
<sequence length="141" mass="15748">MAVTAFHWSNFLIRLVVAFVLVFATYNPSGNSWIHWFIQSENKLDPMIILSAVVLIIGWAIYLRATARSLGFGGSVLVIALFGSLIWAMIFYGWLSLDNKSMLGYVALSLLSLLLAVGISWSHIRRRITGQIDVDDVETDV</sequence>
<keyword evidence="1" id="KW-0812">Transmembrane</keyword>
<name>A0A7U6GH85_9GAMM</name>
<keyword evidence="1" id="KW-0472">Membrane</keyword>
<dbReference type="InterPro" id="IPR045387">
    <property type="entry name" value="DUF6524"/>
</dbReference>
<dbReference type="Proteomes" id="UP000031631">
    <property type="component" value="Chromosome"/>
</dbReference>
<evidence type="ECO:0000313" key="2">
    <source>
        <dbReference type="EMBL" id="BAO43577.1"/>
    </source>
</evidence>
<dbReference type="Pfam" id="PF20134">
    <property type="entry name" value="DUF6524"/>
    <property type="match status" value="1"/>
</dbReference>
<evidence type="ECO:0000313" key="3">
    <source>
        <dbReference type="Proteomes" id="UP000031631"/>
    </source>
</evidence>
<feature type="transmembrane region" description="Helical" evidence="1">
    <location>
        <begin position="7"/>
        <end position="26"/>
    </location>
</feature>
<feature type="transmembrane region" description="Helical" evidence="1">
    <location>
        <begin position="46"/>
        <end position="63"/>
    </location>
</feature>
<dbReference type="EMBL" id="AP012273">
    <property type="protein sequence ID" value="BAO43577.1"/>
    <property type="molecule type" value="Genomic_DNA"/>
</dbReference>
<accession>A0A7U6GH85</accession>
<protein>
    <submittedName>
        <fullName evidence="2">Uncharacterized protein</fullName>
    </submittedName>
</protein>
<gene>
    <name evidence="2" type="ORF">TBH_C0639</name>
</gene>
<feature type="transmembrane region" description="Helical" evidence="1">
    <location>
        <begin position="70"/>
        <end position="90"/>
    </location>
</feature>
<evidence type="ECO:0000256" key="1">
    <source>
        <dbReference type="SAM" id="Phobius"/>
    </source>
</evidence>
<dbReference type="AlphaFoldDB" id="A0A7U6GH85"/>
<keyword evidence="1" id="KW-1133">Transmembrane helix</keyword>
<proteinExistence type="predicted"/>
<reference evidence="2 3" key="1">
    <citation type="journal article" date="2014" name="PLoS ONE">
        <title>Physiological and genomic features of a novel sulfur-oxidizing gammaproteobacterium belonging to a previously uncultivated symbiotic lineage isolated from a hydrothermal vent.</title>
        <authorList>
            <person name="Nunoura T."/>
            <person name="Takaki Y."/>
            <person name="Kazama H."/>
            <person name="Kakuta J."/>
            <person name="Shimamura S."/>
            <person name="Makita H."/>
            <person name="Hirai M."/>
            <person name="Miyazaki M."/>
            <person name="Takai K."/>
        </authorList>
    </citation>
    <scope>NUCLEOTIDE SEQUENCE [LARGE SCALE GENOMIC DNA]</scope>
    <source>
        <strain evidence="2 3">Hiromi1</strain>
    </source>
</reference>
<feature type="transmembrane region" description="Helical" evidence="1">
    <location>
        <begin position="102"/>
        <end position="121"/>
    </location>
</feature>
<organism evidence="2 3">
    <name type="scientific">Thiolapillus brandeum</name>
    <dbReference type="NCBI Taxonomy" id="1076588"/>
    <lineage>
        <taxon>Bacteria</taxon>
        <taxon>Pseudomonadati</taxon>
        <taxon>Pseudomonadota</taxon>
        <taxon>Gammaproteobacteria</taxon>
        <taxon>Chromatiales</taxon>
        <taxon>Sedimenticolaceae</taxon>
        <taxon>Thiolapillus</taxon>
    </lineage>
</organism>
<dbReference type="OrthoDB" id="7272344at2"/>